<dbReference type="InterPro" id="IPR017896">
    <property type="entry name" value="4Fe4S_Fe-S-bd"/>
</dbReference>
<dbReference type="Pfam" id="PF13370">
    <property type="entry name" value="Fer4_13"/>
    <property type="match status" value="1"/>
</dbReference>
<dbReference type="PANTHER" id="PTHR44579">
    <property type="entry name" value="OS01G0730500 PROTEIN"/>
    <property type="match status" value="1"/>
</dbReference>
<dbReference type="OrthoDB" id="376357at2759"/>
<dbReference type="eggNOG" id="KOG0716">
    <property type="taxonomic scope" value="Eukaryota"/>
</dbReference>
<feature type="compositionally biased region" description="Basic and acidic residues" evidence="2">
    <location>
        <begin position="489"/>
        <end position="502"/>
    </location>
</feature>
<dbReference type="EMBL" id="FN649728">
    <property type="protein sequence ID" value="CBJ27569.1"/>
    <property type="molecule type" value="Genomic_DNA"/>
</dbReference>
<feature type="region of interest" description="Disordered" evidence="2">
    <location>
        <begin position="469"/>
        <end position="502"/>
    </location>
</feature>
<dbReference type="SUPFAM" id="SSF54862">
    <property type="entry name" value="4Fe-4S ferredoxins"/>
    <property type="match status" value="1"/>
</dbReference>
<feature type="domain" description="4Fe-4S ferredoxin-type" evidence="3">
    <location>
        <begin position="343"/>
        <end position="371"/>
    </location>
</feature>
<evidence type="ECO:0000259" key="3">
    <source>
        <dbReference type="PROSITE" id="PS51379"/>
    </source>
</evidence>
<reference evidence="4 5" key="1">
    <citation type="journal article" date="2010" name="Nature">
        <title>The Ectocarpus genome and the independent evolution of multicellularity in brown algae.</title>
        <authorList>
            <person name="Cock J.M."/>
            <person name="Sterck L."/>
            <person name="Rouze P."/>
            <person name="Scornet D."/>
            <person name="Allen A.E."/>
            <person name="Amoutzias G."/>
            <person name="Anthouard V."/>
            <person name="Artiguenave F."/>
            <person name="Aury J.M."/>
            <person name="Badger J.H."/>
            <person name="Beszteri B."/>
            <person name="Billiau K."/>
            <person name="Bonnet E."/>
            <person name="Bothwell J.H."/>
            <person name="Bowler C."/>
            <person name="Boyen C."/>
            <person name="Brownlee C."/>
            <person name="Carrano C.J."/>
            <person name="Charrier B."/>
            <person name="Cho G.Y."/>
            <person name="Coelho S.M."/>
            <person name="Collen J."/>
            <person name="Corre E."/>
            <person name="Da Silva C."/>
            <person name="Delage L."/>
            <person name="Delaroque N."/>
            <person name="Dittami S.M."/>
            <person name="Doulbeau S."/>
            <person name="Elias M."/>
            <person name="Farnham G."/>
            <person name="Gachon C.M."/>
            <person name="Gschloessl B."/>
            <person name="Heesch S."/>
            <person name="Jabbari K."/>
            <person name="Jubin C."/>
            <person name="Kawai H."/>
            <person name="Kimura K."/>
            <person name="Kloareg B."/>
            <person name="Kupper F.C."/>
            <person name="Lang D."/>
            <person name="Le Bail A."/>
            <person name="Leblanc C."/>
            <person name="Lerouge P."/>
            <person name="Lohr M."/>
            <person name="Lopez P.J."/>
            <person name="Martens C."/>
            <person name="Maumus F."/>
            <person name="Michel G."/>
            <person name="Miranda-Saavedra D."/>
            <person name="Morales J."/>
            <person name="Moreau H."/>
            <person name="Motomura T."/>
            <person name="Nagasato C."/>
            <person name="Napoli C.A."/>
            <person name="Nelson D.R."/>
            <person name="Nyvall-Collen P."/>
            <person name="Peters A.F."/>
            <person name="Pommier C."/>
            <person name="Potin P."/>
            <person name="Poulain J."/>
            <person name="Quesneville H."/>
            <person name="Read B."/>
            <person name="Rensing S.A."/>
            <person name="Ritter A."/>
            <person name="Rousvoal S."/>
            <person name="Samanta M."/>
            <person name="Samson G."/>
            <person name="Schroeder D.C."/>
            <person name="Segurens B."/>
            <person name="Strittmatter M."/>
            <person name="Tonon T."/>
            <person name="Tregear J.W."/>
            <person name="Valentin K."/>
            <person name="von Dassow P."/>
            <person name="Yamagishi T."/>
            <person name="Van de Peer Y."/>
            <person name="Wincker P."/>
        </authorList>
    </citation>
    <scope>NUCLEOTIDE SEQUENCE [LARGE SCALE GENOMIC DNA]</scope>
    <source>
        <strain evidence="5">Ec32 / CCAP1310/4</strain>
    </source>
</reference>
<dbReference type="STRING" id="2880.D7G6I4"/>
<evidence type="ECO:0000313" key="4">
    <source>
        <dbReference type="EMBL" id="CBJ27569.1"/>
    </source>
</evidence>
<gene>
    <name evidence="4" type="ORF">Esi_0075_0044</name>
</gene>
<dbReference type="EMBL" id="FN648981">
    <property type="protein sequence ID" value="CBJ27569.1"/>
    <property type="molecule type" value="Genomic_DNA"/>
</dbReference>
<dbReference type="Gene3D" id="3.30.70.20">
    <property type="match status" value="1"/>
</dbReference>
<feature type="coiled-coil region" evidence="1">
    <location>
        <begin position="165"/>
        <end position="200"/>
    </location>
</feature>
<accession>D7G6I4</accession>
<dbReference type="InParanoid" id="D7G6I4"/>
<dbReference type="AlphaFoldDB" id="D7G6I4"/>
<keyword evidence="5" id="KW-1185">Reference proteome</keyword>
<evidence type="ECO:0000256" key="1">
    <source>
        <dbReference type="SAM" id="Coils"/>
    </source>
</evidence>
<name>D7G6I4_ECTSI</name>
<evidence type="ECO:0000256" key="2">
    <source>
        <dbReference type="SAM" id="MobiDB-lite"/>
    </source>
</evidence>
<protein>
    <submittedName>
        <fullName evidence="4">Ferredoxin (Cyanobacterial type ferredoxin family)</fullName>
    </submittedName>
</protein>
<dbReference type="PROSITE" id="PS51379">
    <property type="entry name" value="4FE4S_FER_2"/>
    <property type="match status" value="1"/>
</dbReference>
<dbReference type="PANTHER" id="PTHR44579:SF2">
    <property type="entry name" value="OS01G0730500 PROTEIN"/>
    <property type="match status" value="1"/>
</dbReference>
<sequence length="502" mass="54996">MPPMVQVKRKASMPVRRRPGSFAGDRSLPCLGVGMSLAIIGALCRPRGAQSFVVVRGAVAGGVIDGTAAVTAAPTAGRSRGGVDCCQRRPSVGRMGVGVVLRASMDDDDEFDPDAWTDELRENEAKTQGGDDMGMGVSNTVKKKRRADPKYVNAEGGENTVLELASAAQNVVDKWEKENKEEEEEKKRQAEAAAAAFMVDDEEEDLGMGVSDTIPAPKSMMETLGGSDKFDKAINAMQGAEQLREMESMTAKDQKRAEMEQRGLSEEQIAAYLGVDSSEEPPKSKAEEAKVRADQAAARAFEKFNQAAFVDSSAWRAEEELLKVAPSSSLVKKDENGVPLEDRFVYVDEYTCIGCTHCNHQAPSTFFMEEEFGRARVYQQGRDTADAVQTAILTCPVDCIHYVDFPELVRLEKEREGISINFKAKLVGNDHDNVANGMQRISGDGGMRCDNCPSKGCYNCPMFSVGNNPEYTKRKEERKAKRIARRKKEKEELSGEIKSAEL</sequence>
<proteinExistence type="predicted"/>
<keyword evidence="1" id="KW-0175">Coiled coil</keyword>
<dbReference type="Proteomes" id="UP000002630">
    <property type="component" value="Linkage Group LG03"/>
</dbReference>
<evidence type="ECO:0000313" key="5">
    <source>
        <dbReference type="Proteomes" id="UP000002630"/>
    </source>
</evidence>
<organism evidence="4 5">
    <name type="scientific">Ectocarpus siliculosus</name>
    <name type="common">Brown alga</name>
    <name type="synonym">Conferva siliculosa</name>
    <dbReference type="NCBI Taxonomy" id="2880"/>
    <lineage>
        <taxon>Eukaryota</taxon>
        <taxon>Sar</taxon>
        <taxon>Stramenopiles</taxon>
        <taxon>Ochrophyta</taxon>
        <taxon>PX clade</taxon>
        <taxon>Phaeophyceae</taxon>
        <taxon>Ectocarpales</taxon>
        <taxon>Ectocarpaceae</taxon>
        <taxon>Ectocarpus</taxon>
    </lineage>
</organism>